<evidence type="ECO:0000256" key="2">
    <source>
        <dbReference type="ARBA" id="ARBA00022840"/>
    </source>
</evidence>
<dbReference type="InterPro" id="IPR020845">
    <property type="entry name" value="AMP-binding_CS"/>
</dbReference>
<evidence type="ECO:0000313" key="4">
    <source>
        <dbReference type="EMBL" id="NEK24859.1"/>
    </source>
</evidence>
<dbReference type="Proteomes" id="UP000468591">
    <property type="component" value="Unassembled WGS sequence"/>
</dbReference>
<dbReference type="InterPro" id="IPR000873">
    <property type="entry name" value="AMP-dep_synth/lig_dom"/>
</dbReference>
<keyword evidence="1" id="KW-0547">Nucleotide-binding</keyword>
<feature type="domain" description="AMP-dependent synthetase/ligase" evidence="3">
    <location>
        <begin position="9"/>
        <end position="400"/>
    </location>
</feature>
<dbReference type="InterPro" id="IPR042099">
    <property type="entry name" value="ANL_N_sf"/>
</dbReference>
<dbReference type="SUPFAM" id="SSF56801">
    <property type="entry name" value="Acetyl-CoA synthetase-like"/>
    <property type="match status" value="1"/>
</dbReference>
<organism evidence="4 5">
    <name type="scientific">Sulfitobacter sediminilitoris</name>
    <dbReference type="NCBI Taxonomy" id="2698830"/>
    <lineage>
        <taxon>Bacteria</taxon>
        <taxon>Pseudomonadati</taxon>
        <taxon>Pseudomonadota</taxon>
        <taxon>Alphaproteobacteria</taxon>
        <taxon>Rhodobacterales</taxon>
        <taxon>Roseobacteraceae</taxon>
        <taxon>Sulfitobacter</taxon>
    </lineage>
</organism>
<dbReference type="CDD" id="cd05907">
    <property type="entry name" value="VL_LC_FACS_like"/>
    <property type="match status" value="1"/>
</dbReference>
<dbReference type="EMBL" id="JAABNT010000025">
    <property type="protein sequence ID" value="NEK24859.1"/>
    <property type="molecule type" value="Genomic_DNA"/>
</dbReference>
<reference evidence="4 5" key="1">
    <citation type="submission" date="2020-01" db="EMBL/GenBank/DDBJ databases">
        <title>Sulfitobacter sediminilitoris sp. nov., isolated from a tidal flat.</title>
        <authorList>
            <person name="Park S."/>
            <person name="Yoon J.-H."/>
        </authorList>
    </citation>
    <scope>NUCLEOTIDE SEQUENCE [LARGE SCALE GENOMIC DNA]</scope>
    <source>
        <strain evidence="4 5">JBTF-M27</strain>
    </source>
</reference>
<evidence type="ECO:0000256" key="1">
    <source>
        <dbReference type="ARBA" id="ARBA00022741"/>
    </source>
</evidence>
<dbReference type="Pfam" id="PF00501">
    <property type="entry name" value="AMP-binding"/>
    <property type="match status" value="1"/>
</dbReference>
<dbReference type="PROSITE" id="PS00455">
    <property type="entry name" value="AMP_BINDING"/>
    <property type="match status" value="1"/>
</dbReference>
<evidence type="ECO:0000259" key="3">
    <source>
        <dbReference type="Pfam" id="PF00501"/>
    </source>
</evidence>
<dbReference type="Pfam" id="PF23562">
    <property type="entry name" value="AMP-binding_C_3"/>
    <property type="match status" value="1"/>
</dbReference>
<name>A0A6P0CFB6_9RHOB</name>
<comment type="caution">
    <text evidence="4">The sequence shown here is derived from an EMBL/GenBank/DDBJ whole genome shotgun (WGS) entry which is preliminary data.</text>
</comment>
<dbReference type="PANTHER" id="PTHR43272">
    <property type="entry name" value="LONG-CHAIN-FATTY-ACID--COA LIGASE"/>
    <property type="match status" value="1"/>
</dbReference>
<dbReference type="GO" id="GO:0004467">
    <property type="term" value="F:long-chain fatty acid-CoA ligase activity"/>
    <property type="evidence" value="ECO:0007669"/>
    <property type="project" value="TreeGrafter"/>
</dbReference>
<dbReference type="GO" id="GO:0016020">
    <property type="term" value="C:membrane"/>
    <property type="evidence" value="ECO:0007669"/>
    <property type="project" value="TreeGrafter"/>
</dbReference>
<dbReference type="GO" id="GO:0005524">
    <property type="term" value="F:ATP binding"/>
    <property type="evidence" value="ECO:0007669"/>
    <property type="project" value="UniProtKB-KW"/>
</dbReference>
<gene>
    <name evidence="4" type="ORF">GV827_21030</name>
</gene>
<dbReference type="PANTHER" id="PTHR43272:SF33">
    <property type="entry name" value="AMP-BINDING DOMAIN-CONTAINING PROTEIN-RELATED"/>
    <property type="match status" value="1"/>
</dbReference>
<keyword evidence="2" id="KW-0067">ATP-binding</keyword>
<dbReference type="AlphaFoldDB" id="A0A6P0CFB6"/>
<evidence type="ECO:0000313" key="5">
    <source>
        <dbReference type="Proteomes" id="UP000468591"/>
    </source>
</evidence>
<proteinExistence type="predicted"/>
<keyword evidence="5" id="KW-1185">Reference proteome</keyword>
<dbReference type="Gene3D" id="3.40.50.12780">
    <property type="entry name" value="N-terminal domain of ligase-like"/>
    <property type="match status" value="2"/>
</dbReference>
<accession>A0A6P0CFB6</accession>
<protein>
    <submittedName>
        <fullName evidence="4">AMP-binding protein</fullName>
    </submittedName>
</protein>
<sequence length="475" mass="52168">MAYSEFDDGKWRNVTWREMERIVTRYRVALDQAGMKDGDRVAILLPNCIDWIAFDIAAMANGLITVPLYLQDSEANIDFVLSNCGARLCLVESVQRLEALKPALAGGGTLSQIWLRRNGEAQGQVYGRKVRSLGEVLDLAEDDPGPIRCAPKDIATIIHTSGTTGRPKGAMLSHHALLWDAEAVAENVPPLTSDVFLSLLPISHAFERTMSYHLAMMGGSRVVFARAIETLKQDISEVRPTILVAVPRLYERLYEAILHEASQSSLKSWLVKMTVAIGWRRFEARRGRVNMFSQMPSLLFWPLLERLVARPILQAFGGRLRVAASGGAQLSTEVSQFLIGLGLPLVEGYGLTEAAPVVSGTTFEDNLPGSVGKPLRGIETRLTAEGELLIRTPALMQGYWNDPKGTASAIDEEGWLHSGDTAEFREDHLFITGRLKDVIVLSTGKKAAATEIEAAIQADPLFEQCCALGDNRPFV</sequence>